<keyword evidence="5 6" id="KW-0472">Membrane</keyword>
<feature type="transmembrane region" description="Helical" evidence="6">
    <location>
        <begin position="107"/>
        <end position="127"/>
    </location>
</feature>
<feature type="transmembrane region" description="Helical" evidence="6">
    <location>
        <begin position="285"/>
        <end position="308"/>
    </location>
</feature>
<evidence type="ECO:0000313" key="9">
    <source>
        <dbReference type="Proteomes" id="UP000309133"/>
    </source>
</evidence>
<evidence type="ECO:0000256" key="4">
    <source>
        <dbReference type="ARBA" id="ARBA00022989"/>
    </source>
</evidence>
<keyword evidence="4 6" id="KW-1133">Transmembrane helix</keyword>
<evidence type="ECO:0000256" key="1">
    <source>
        <dbReference type="ARBA" id="ARBA00004651"/>
    </source>
</evidence>
<evidence type="ECO:0000256" key="6">
    <source>
        <dbReference type="SAM" id="Phobius"/>
    </source>
</evidence>
<gene>
    <name evidence="8" type="ORF">E6C64_17100</name>
</gene>
<dbReference type="Proteomes" id="UP000309133">
    <property type="component" value="Unassembled WGS sequence"/>
</dbReference>
<keyword evidence="2" id="KW-1003">Cell membrane</keyword>
<dbReference type="GO" id="GO:0005886">
    <property type="term" value="C:plasma membrane"/>
    <property type="evidence" value="ECO:0007669"/>
    <property type="project" value="UniProtKB-SubCell"/>
</dbReference>
<evidence type="ECO:0000256" key="3">
    <source>
        <dbReference type="ARBA" id="ARBA00022692"/>
    </source>
</evidence>
<name>A0A4S4FFM6_9MICO</name>
<keyword evidence="3 6" id="KW-0812">Transmembrane</keyword>
<dbReference type="InterPro" id="IPR018076">
    <property type="entry name" value="T2SS_GspF_dom"/>
</dbReference>
<evidence type="ECO:0000313" key="8">
    <source>
        <dbReference type="EMBL" id="THG28532.1"/>
    </source>
</evidence>
<accession>A0A4S4FFM6</accession>
<evidence type="ECO:0000256" key="2">
    <source>
        <dbReference type="ARBA" id="ARBA00022475"/>
    </source>
</evidence>
<evidence type="ECO:0000256" key="5">
    <source>
        <dbReference type="ARBA" id="ARBA00023136"/>
    </source>
</evidence>
<dbReference type="InterPro" id="IPR042094">
    <property type="entry name" value="T2SS_GspF_sf"/>
</dbReference>
<evidence type="ECO:0000259" key="7">
    <source>
        <dbReference type="Pfam" id="PF00482"/>
    </source>
</evidence>
<protein>
    <submittedName>
        <fullName evidence="8">Pilus assembly protein</fullName>
    </submittedName>
</protein>
<organism evidence="8 9">
    <name type="scientific">Naasia lichenicola</name>
    <dbReference type="NCBI Taxonomy" id="2565933"/>
    <lineage>
        <taxon>Bacteria</taxon>
        <taxon>Bacillati</taxon>
        <taxon>Actinomycetota</taxon>
        <taxon>Actinomycetes</taxon>
        <taxon>Micrococcales</taxon>
        <taxon>Microbacteriaceae</taxon>
        <taxon>Naasia</taxon>
    </lineage>
</organism>
<feature type="transmembrane region" description="Helical" evidence="6">
    <location>
        <begin position="133"/>
        <end position="152"/>
    </location>
</feature>
<dbReference type="RefSeq" id="WP_136428892.1">
    <property type="nucleotide sequence ID" value="NZ_SSSM01000006.1"/>
</dbReference>
<keyword evidence="9" id="KW-1185">Reference proteome</keyword>
<dbReference type="OrthoDB" id="5185234at2"/>
<sequence length="312" mass="32846">MTPLLGLAVALGCTLGLGLWTLASLTPRIARPRLAVRMAPYLADVSNEARILARRRTVEPLPVLGVLAAPAVESAVRAIASVFGGADRLALRLRQSGSGLVLERYRLHQLGWLILGAVIGALAGIVAVQTRPIAPIVLLALPPLVGAGAVIVRDQLLARAAQTRVRRMTSELPTVLEFLSLSFSAGEGILDALRRVARAGAGELPRELGGVVTAVSSGVPLAAALETLSRELAMAPLTRATDQIIGALERGSPLVDVLRAQAQDCRDEAKRDLLEMAGRKEVTMLIPLVFLILPVTVLIAIFPGVLVLQTGL</sequence>
<dbReference type="PANTHER" id="PTHR35007:SF2">
    <property type="entry name" value="PILUS ASSEMBLE PROTEIN"/>
    <property type="match status" value="1"/>
</dbReference>
<feature type="domain" description="Type II secretion system protein GspF" evidence="7">
    <location>
        <begin position="176"/>
        <end position="300"/>
    </location>
</feature>
<dbReference type="PANTHER" id="PTHR35007">
    <property type="entry name" value="INTEGRAL MEMBRANE PROTEIN-RELATED"/>
    <property type="match status" value="1"/>
</dbReference>
<dbReference type="AlphaFoldDB" id="A0A4S4FFM6"/>
<comment type="subcellular location">
    <subcellularLocation>
        <location evidence="1">Cell membrane</location>
        <topology evidence="1">Multi-pass membrane protein</topology>
    </subcellularLocation>
</comment>
<proteinExistence type="predicted"/>
<dbReference type="Gene3D" id="1.20.81.30">
    <property type="entry name" value="Type II secretion system (T2SS), domain F"/>
    <property type="match status" value="1"/>
</dbReference>
<reference evidence="8 9" key="1">
    <citation type="submission" date="2019-04" db="EMBL/GenBank/DDBJ databases">
        <authorList>
            <person name="Jiang L."/>
        </authorList>
    </citation>
    <scope>NUCLEOTIDE SEQUENCE [LARGE SCALE GENOMIC DNA]</scope>
    <source>
        <strain evidence="8 9">YIM 131853</strain>
    </source>
</reference>
<dbReference type="Pfam" id="PF00482">
    <property type="entry name" value="T2SSF"/>
    <property type="match status" value="1"/>
</dbReference>
<comment type="caution">
    <text evidence="8">The sequence shown here is derived from an EMBL/GenBank/DDBJ whole genome shotgun (WGS) entry which is preliminary data.</text>
</comment>
<dbReference type="EMBL" id="SSSM01000006">
    <property type="protein sequence ID" value="THG28532.1"/>
    <property type="molecule type" value="Genomic_DNA"/>
</dbReference>